<dbReference type="EMBL" id="CAJMXA010001688">
    <property type="protein sequence ID" value="CAE6467847.1"/>
    <property type="molecule type" value="Genomic_DNA"/>
</dbReference>
<feature type="transmembrane region" description="Helical" evidence="7">
    <location>
        <begin position="41"/>
        <end position="62"/>
    </location>
</feature>
<dbReference type="GO" id="GO:0016020">
    <property type="term" value="C:membrane"/>
    <property type="evidence" value="ECO:0007669"/>
    <property type="project" value="UniProtKB-SubCell"/>
</dbReference>
<evidence type="ECO:0000256" key="6">
    <source>
        <dbReference type="ARBA" id="ARBA00023136"/>
    </source>
</evidence>
<dbReference type="PANTHER" id="PTHR40021:SF1">
    <property type="entry name" value="DEFECT AT LOW TEMPERATURE PROTEIN 1"/>
    <property type="match status" value="1"/>
</dbReference>
<accession>A0A8H3GTR3</accession>
<comment type="subcellular location">
    <subcellularLocation>
        <location evidence="7">Membrane</location>
        <topology evidence="7">Multi-pass membrane protein</topology>
    </subcellularLocation>
</comment>
<comment type="similarity">
    <text evidence="2 7">Belongs to the DLT1 family.</text>
</comment>
<comment type="function">
    <text evidence="1 7">Required for growth under high-pressure and low-temperature conditions.</text>
</comment>
<dbReference type="InterPro" id="IPR038869">
    <property type="entry name" value="DLT1"/>
</dbReference>
<feature type="transmembrane region" description="Helical" evidence="7">
    <location>
        <begin position="7"/>
        <end position="29"/>
    </location>
</feature>
<evidence type="ECO:0000256" key="2">
    <source>
        <dbReference type="ARBA" id="ARBA00005550"/>
    </source>
</evidence>
<evidence type="ECO:0000256" key="5">
    <source>
        <dbReference type="ARBA" id="ARBA00022989"/>
    </source>
</evidence>
<gene>
    <name evidence="7" type="primary">DLT1</name>
    <name evidence="9" type="ORF">RDB_LOCUS70818</name>
</gene>
<evidence type="ECO:0000256" key="7">
    <source>
        <dbReference type="RuleBase" id="RU367100"/>
    </source>
</evidence>
<keyword evidence="5 7" id="KW-1133">Transmembrane helix</keyword>
<name>A0A8H3GTR3_9AGAM</name>
<keyword evidence="6 7" id="KW-0472">Membrane</keyword>
<evidence type="ECO:0000313" key="10">
    <source>
        <dbReference type="Proteomes" id="UP000663853"/>
    </source>
</evidence>
<dbReference type="Proteomes" id="UP000663853">
    <property type="component" value="Unassembled WGS sequence"/>
</dbReference>
<proteinExistence type="inferred from homology"/>
<organism evidence="9 10">
    <name type="scientific">Rhizoctonia solani</name>
    <dbReference type="NCBI Taxonomy" id="456999"/>
    <lineage>
        <taxon>Eukaryota</taxon>
        <taxon>Fungi</taxon>
        <taxon>Dikarya</taxon>
        <taxon>Basidiomycota</taxon>
        <taxon>Agaricomycotina</taxon>
        <taxon>Agaricomycetes</taxon>
        <taxon>Cantharellales</taxon>
        <taxon>Ceratobasidiaceae</taxon>
        <taxon>Rhizoctonia</taxon>
    </lineage>
</organism>
<dbReference type="PANTHER" id="PTHR40021">
    <property type="entry name" value="DEFECT AT LOW TEMPERATURE PROTEIN 1"/>
    <property type="match status" value="1"/>
</dbReference>
<feature type="region of interest" description="Disordered" evidence="8">
    <location>
        <begin position="244"/>
        <end position="264"/>
    </location>
</feature>
<dbReference type="AlphaFoldDB" id="A0A8H3GTR3"/>
<keyword evidence="4 7" id="KW-0812">Transmembrane</keyword>
<sequence length="264" mass="29000">MITLYTLSFVFFVILTGLAVVASGVSIVVQARLPKGVVANWNVLIVVGSYVALAFISCAIWIRRRRQAAKRLRSIPKAYIPIKDGDVPKHVVKLVATEYDRAACIAYVSLPKGAEHPGWGAPGTEFEGISFRREIPATFQSIAATAQKLLPSLPAPSPFVRPAAYLLPLSRLVKMVNEAAWEDVERYSELVERCRYGGPPSVEMYREARACVQRIEGAFNTIMLALNKEGQSVMSLLTSSEWTTSQGQEDDGCSSITVSEKHKP</sequence>
<evidence type="ECO:0000256" key="3">
    <source>
        <dbReference type="ARBA" id="ARBA00021353"/>
    </source>
</evidence>
<evidence type="ECO:0000256" key="1">
    <source>
        <dbReference type="ARBA" id="ARBA00002489"/>
    </source>
</evidence>
<evidence type="ECO:0000256" key="8">
    <source>
        <dbReference type="SAM" id="MobiDB-lite"/>
    </source>
</evidence>
<protein>
    <recommendedName>
        <fullName evidence="3 7">Defect at low temperature protein 1</fullName>
    </recommendedName>
</protein>
<evidence type="ECO:0000256" key="4">
    <source>
        <dbReference type="ARBA" id="ARBA00022692"/>
    </source>
</evidence>
<reference evidence="9" key="1">
    <citation type="submission" date="2021-01" db="EMBL/GenBank/DDBJ databases">
        <authorList>
            <person name="Kaushik A."/>
        </authorList>
    </citation>
    <scope>NUCLEOTIDE SEQUENCE</scope>
    <source>
        <strain evidence="9">AG6-10EEA</strain>
    </source>
</reference>
<evidence type="ECO:0000313" key="9">
    <source>
        <dbReference type="EMBL" id="CAE6467847.1"/>
    </source>
</evidence>
<comment type="caution">
    <text evidence="9">The sequence shown here is derived from an EMBL/GenBank/DDBJ whole genome shotgun (WGS) entry which is preliminary data.</text>
</comment>